<keyword evidence="1 2" id="KW-0808">Transferase</keyword>
<proteinExistence type="inferred from homology"/>
<keyword evidence="3" id="KW-1133">Transmembrane helix</keyword>
<feature type="transmembrane region" description="Helical" evidence="3">
    <location>
        <begin position="147"/>
        <end position="167"/>
    </location>
</feature>
<dbReference type="InterPro" id="IPR000462">
    <property type="entry name" value="CDP-OH_P_trans"/>
</dbReference>
<evidence type="ECO:0000313" key="5">
    <source>
        <dbReference type="Proteomes" id="UP000295783"/>
    </source>
</evidence>
<dbReference type="Pfam" id="PF01066">
    <property type="entry name" value="CDP-OH_P_transf"/>
    <property type="match status" value="1"/>
</dbReference>
<feature type="transmembrane region" description="Helical" evidence="3">
    <location>
        <begin position="81"/>
        <end position="100"/>
    </location>
</feature>
<dbReference type="GO" id="GO:0008654">
    <property type="term" value="P:phospholipid biosynthetic process"/>
    <property type="evidence" value="ECO:0007669"/>
    <property type="project" value="InterPro"/>
</dbReference>
<feature type="transmembrane region" description="Helical" evidence="3">
    <location>
        <begin position="112"/>
        <end position="135"/>
    </location>
</feature>
<comment type="caution">
    <text evidence="4">The sequence shown here is derived from an EMBL/GenBank/DDBJ whole genome shotgun (WGS) entry which is preliminary data.</text>
</comment>
<dbReference type="GO" id="GO:0016780">
    <property type="term" value="F:phosphotransferase activity, for other substituted phosphate groups"/>
    <property type="evidence" value="ECO:0007669"/>
    <property type="project" value="InterPro"/>
</dbReference>
<evidence type="ECO:0000313" key="4">
    <source>
        <dbReference type="EMBL" id="TDQ84082.1"/>
    </source>
</evidence>
<dbReference type="OrthoDB" id="9790577at2"/>
<dbReference type="PROSITE" id="PS00379">
    <property type="entry name" value="CDP_ALCOHOL_P_TRANSF"/>
    <property type="match status" value="1"/>
</dbReference>
<dbReference type="InterPro" id="IPR043130">
    <property type="entry name" value="CDP-OH_PTrfase_TM_dom"/>
</dbReference>
<reference evidence="4 5" key="1">
    <citation type="submission" date="2019-03" db="EMBL/GenBank/DDBJ databases">
        <title>Genomic Encyclopedia of Type Strains, Phase III (KMG-III): the genomes of soil and plant-associated and newly described type strains.</title>
        <authorList>
            <person name="Whitman W."/>
        </authorList>
    </citation>
    <scope>NUCLEOTIDE SEQUENCE [LARGE SCALE GENOMIC DNA]</scope>
    <source>
        <strain evidence="4 5">CGMCC 1.7660</strain>
    </source>
</reference>
<name>A0A4R6WR51_9PROT</name>
<dbReference type="GO" id="GO:0016020">
    <property type="term" value="C:membrane"/>
    <property type="evidence" value="ECO:0007669"/>
    <property type="project" value="InterPro"/>
</dbReference>
<evidence type="ECO:0000256" key="2">
    <source>
        <dbReference type="RuleBase" id="RU003750"/>
    </source>
</evidence>
<comment type="similarity">
    <text evidence="2">Belongs to the CDP-alcohol phosphatidyltransferase class-I family.</text>
</comment>
<feature type="transmembrane region" description="Helical" evidence="3">
    <location>
        <begin position="34"/>
        <end position="60"/>
    </location>
</feature>
<dbReference type="InterPro" id="IPR048254">
    <property type="entry name" value="CDP_ALCOHOL_P_TRANSF_CS"/>
</dbReference>
<evidence type="ECO:0000256" key="1">
    <source>
        <dbReference type="ARBA" id="ARBA00022679"/>
    </source>
</evidence>
<gene>
    <name evidence="4" type="ORF">A8950_0629</name>
</gene>
<evidence type="ECO:0000256" key="3">
    <source>
        <dbReference type="SAM" id="Phobius"/>
    </source>
</evidence>
<dbReference type="RefSeq" id="WP_133612144.1">
    <property type="nucleotide sequence ID" value="NZ_SNYW01000006.1"/>
</dbReference>
<organism evidence="4 5">
    <name type="scientific">Dongia mobilis</name>
    <dbReference type="NCBI Taxonomy" id="578943"/>
    <lineage>
        <taxon>Bacteria</taxon>
        <taxon>Pseudomonadati</taxon>
        <taxon>Pseudomonadota</taxon>
        <taxon>Alphaproteobacteria</taxon>
        <taxon>Rhodospirillales</taxon>
        <taxon>Dongiaceae</taxon>
        <taxon>Dongia</taxon>
    </lineage>
</organism>
<protein>
    <submittedName>
        <fullName evidence="4">Phosphatidylglycerophosphate synthase</fullName>
    </submittedName>
</protein>
<keyword evidence="5" id="KW-1185">Reference proteome</keyword>
<accession>A0A4R6WR51</accession>
<feature type="transmembrane region" description="Helical" evidence="3">
    <location>
        <begin position="173"/>
        <end position="194"/>
    </location>
</feature>
<keyword evidence="3" id="KW-0812">Transmembrane</keyword>
<dbReference type="Proteomes" id="UP000295783">
    <property type="component" value="Unassembled WGS sequence"/>
</dbReference>
<dbReference type="AlphaFoldDB" id="A0A4R6WR51"/>
<dbReference type="EMBL" id="SNYW01000006">
    <property type="protein sequence ID" value="TDQ84082.1"/>
    <property type="molecule type" value="Genomic_DNA"/>
</dbReference>
<keyword evidence="3" id="KW-0472">Membrane</keyword>
<sequence>MIDARLQPLQRTLLRPAAMIMARLGIHADALTLFGFLVGLIAFAALAAGQWMAALMLILANRILDGLDGAVARINGPTDRGAFLDIALDIVFYALVPLGFAVHDPSANALPAAILIVSFVGTGSSFLAFSIIATKQGRQADAFPAKGIFYIGGLAEGFETIVVFVAFCLVPAYFAEIAYGFAALCAVTTVVRWYQGWVVFAERRDQE</sequence>
<dbReference type="Gene3D" id="1.20.120.1760">
    <property type="match status" value="1"/>
</dbReference>